<keyword evidence="2" id="KW-1185">Reference proteome</keyword>
<dbReference type="Gene3D" id="3.40.50.1820">
    <property type="entry name" value="alpha/beta hydrolase"/>
    <property type="match status" value="1"/>
</dbReference>
<dbReference type="InterPro" id="IPR029058">
    <property type="entry name" value="AB_hydrolase_fold"/>
</dbReference>
<protein>
    <submittedName>
        <fullName evidence="1">Esterase/lipase family protein</fullName>
    </submittedName>
</protein>
<accession>A0ABW4V2U0</accession>
<dbReference type="EMBL" id="JBHUHF010000001">
    <property type="protein sequence ID" value="MFD2024532.1"/>
    <property type="molecule type" value="Genomic_DNA"/>
</dbReference>
<evidence type="ECO:0000313" key="2">
    <source>
        <dbReference type="Proteomes" id="UP001597338"/>
    </source>
</evidence>
<dbReference type="Proteomes" id="UP001597338">
    <property type="component" value="Unassembled WGS sequence"/>
</dbReference>
<gene>
    <name evidence="1" type="ORF">ACFSL2_03320</name>
</gene>
<name>A0ABW4V2U0_9MICO</name>
<dbReference type="SUPFAM" id="SSF53474">
    <property type="entry name" value="alpha/beta-Hydrolases"/>
    <property type="match status" value="1"/>
</dbReference>
<dbReference type="RefSeq" id="WP_377196471.1">
    <property type="nucleotide sequence ID" value="NZ_JBHUHF010000001.1"/>
</dbReference>
<reference evidence="2" key="1">
    <citation type="journal article" date="2019" name="Int. J. Syst. Evol. Microbiol.">
        <title>The Global Catalogue of Microorganisms (GCM) 10K type strain sequencing project: providing services to taxonomists for standard genome sequencing and annotation.</title>
        <authorList>
            <consortium name="The Broad Institute Genomics Platform"/>
            <consortium name="The Broad Institute Genome Sequencing Center for Infectious Disease"/>
            <person name="Wu L."/>
            <person name="Ma J."/>
        </authorList>
    </citation>
    <scope>NUCLEOTIDE SEQUENCE [LARGE SCALE GENOMIC DNA]</scope>
    <source>
        <strain evidence="2">CCM 7043</strain>
    </source>
</reference>
<evidence type="ECO:0000313" key="1">
    <source>
        <dbReference type="EMBL" id="MFD2024532.1"/>
    </source>
</evidence>
<comment type="caution">
    <text evidence="1">The sequence shown here is derived from an EMBL/GenBank/DDBJ whole genome shotgun (WGS) entry which is preliminary data.</text>
</comment>
<proteinExistence type="predicted"/>
<sequence length="246" mass="26237">MTARRRAPGGALARLGARAADYAWAAHRQLRHVVRRPALPTAATGGGVDAGVDGGRAPVVLLPGIYETWEFLEAAATALARAGHPVHAVPGLKHNARPVPESADIVIEHLERTGLRGAVLVAHSKGGLIGKQVLLSPASDRLLGMVAIATPFTGSRWARYMLSQALRSFDPRDPVLLALAGELIVNEHITAVYPRFDPHIPETGRLPGARNVELPLSGHFRPLAHPLLVDTVVREVARVEAEHAVT</sequence>
<organism evidence="1 2">
    <name type="scientific">Promicromonospora aerolata</name>
    <dbReference type="NCBI Taxonomy" id="195749"/>
    <lineage>
        <taxon>Bacteria</taxon>
        <taxon>Bacillati</taxon>
        <taxon>Actinomycetota</taxon>
        <taxon>Actinomycetes</taxon>
        <taxon>Micrococcales</taxon>
        <taxon>Promicromonosporaceae</taxon>
        <taxon>Promicromonospora</taxon>
    </lineage>
</organism>